<dbReference type="GO" id="GO:0003700">
    <property type="term" value="F:DNA-binding transcription factor activity"/>
    <property type="evidence" value="ECO:0007669"/>
    <property type="project" value="TreeGrafter"/>
</dbReference>
<evidence type="ECO:0000313" key="4">
    <source>
        <dbReference type="EMBL" id="EHN11876.1"/>
    </source>
</evidence>
<accession>H0E377</accession>
<keyword evidence="1 2" id="KW-0238">DNA-binding</keyword>
<evidence type="ECO:0000259" key="3">
    <source>
        <dbReference type="PROSITE" id="PS50977"/>
    </source>
</evidence>
<dbReference type="Proteomes" id="UP000005143">
    <property type="component" value="Unassembled WGS sequence"/>
</dbReference>
<gene>
    <name evidence="4" type="ORF">PAI11_12450</name>
</gene>
<dbReference type="Gene3D" id="1.10.357.10">
    <property type="entry name" value="Tetracycline Repressor, domain 2"/>
    <property type="match status" value="1"/>
</dbReference>
<dbReference type="PANTHER" id="PTHR30055">
    <property type="entry name" value="HTH-TYPE TRANSCRIPTIONAL REGULATOR RUTR"/>
    <property type="match status" value="1"/>
</dbReference>
<evidence type="ECO:0000256" key="1">
    <source>
        <dbReference type="ARBA" id="ARBA00023125"/>
    </source>
</evidence>
<dbReference type="EMBL" id="AGUD01000059">
    <property type="protein sequence ID" value="EHN11876.1"/>
    <property type="molecule type" value="Genomic_DNA"/>
</dbReference>
<dbReference type="InterPro" id="IPR036271">
    <property type="entry name" value="Tet_transcr_reg_TetR-rel_C_sf"/>
</dbReference>
<dbReference type="SUPFAM" id="SSF46689">
    <property type="entry name" value="Homeodomain-like"/>
    <property type="match status" value="1"/>
</dbReference>
<dbReference type="RefSeq" id="WP_007572112.1">
    <property type="nucleotide sequence ID" value="NZ_AGUD01000059.1"/>
</dbReference>
<dbReference type="Pfam" id="PF00440">
    <property type="entry name" value="TetR_N"/>
    <property type="match status" value="1"/>
</dbReference>
<dbReference type="PATRIC" id="fig|1097667.3.peg.1241"/>
<feature type="domain" description="HTH tetR-type" evidence="3">
    <location>
        <begin position="42"/>
        <end position="102"/>
    </location>
</feature>
<dbReference type="InterPro" id="IPR001647">
    <property type="entry name" value="HTH_TetR"/>
</dbReference>
<dbReference type="GO" id="GO:0000976">
    <property type="term" value="F:transcription cis-regulatory region binding"/>
    <property type="evidence" value="ECO:0007669"/>
    <property type="project" value="TreeGrafter"/>
</dbReference>
<name>H0E377_9ACTN</name>
<organism evidence="4 5">
    <name type="scientific">Patulibacter medicamentivorans</name>
    <dbReference type="NCBI Taxonomy" id="1097667"/>
    <lineage>
        <taxon>Bacteria</taxon>
        <taxon>Bacillati</taxon>
        <taxon>Actinomycetota</taxon>
        <taxon>Thermoleophilia</taxon>
        <taxon>Solirubrobacterales</taxon>
        <taxon>Patulibacteraceae</taxon>
        <taxon>Patulibacter</taxon>
    </lineage>
</organism>
<dbReference type="InterPro" id="IPR050109">
    <property type="entry name" value="HTH-type_TetR-like_transc_reg"/>
</dbReference>
<feature type="DNA-binding region" description="H-T-H motif" evidence="2">
    <location>
        <begin position="65"/>
        <end position="84"/>
    </location>
</feature>
<protein>
    <submittedName>
        <fullName evidence="4">Transcriptional regulator TetR family</fullName>
    </submittedName>
</protein>
<proteinExistence type="predicted"/>
<keyword evidence="5" id="KW-1185">Reference proteome</keyword>
<comment type="caution">
    <text evidence="4">The sequence shown here is derived from an EMBL/GenBank/DDBJ whole genome shotgun (WGS) entry which is preliminary data.</text>
</comment>
<dbReference type="PROSITE" id="PS50977">
    <property type="entry name" value="HTH_TETR_2"/>
    <property type="match status" value="1"/>
</dbReference>
<dbReference type="PANTHER" id="PTHR30055:SF153">
    <property type="entry name" value="HTH-TYPE TRANSCRIPTIONAL REPRESSOR RV3405C"/>
    <property type="match status" value="1"/>
</dbReference>
<reference evidence="4 5" key="1">
    <citation type="journal article" date="2013" name="Biodegradation">
        <title>Quantitative proteomic analysis of ibuprofen-degrading Patulibacter sp. strain I11.</title>
        <authorList>
            <person name="Almeida B."/>
            <person name="Kjeldal H."/>
            <person name="Lolas I."/>
            <person name="Knudsen A.D."/>
            <person name="Carvalho G."/>
            <person name="Nielsen K.L."/>
            <person name="Barreto Crespo M.T."/>
            <person name="Stensballe A."/>
            <person name="Nielsen J.L."/>
        </authorList>
    </citation>
    <scope>NUCLEOTIDE SEQUENCE [LARGE SCALE GENOMIC DNA]</scope>
    <source>
        <strain evidence="4 5">I11</strain>
    </source>
</reference>
<dbReference type="PRINTS" id="PR00455">
    <property type="entry name" value="HTHTETR"/>
</dbReference>
<sequence>MAADDDHPAVQLGGAIPDPAWRDDETLRRALEHAAHVILERPPVALRLLESARACVLDRGVARVTMSDVARRADVSRTTLYRHYPDVEAVLRDLMTHDFGRLAIDAISSSIELPNGREKLVATAERTVRSMRADPLFRKILDVDPEHLLPYLTARPGASQRTMIELLEAAIAAGRADGSIAPGDVATRARLVLLQLQGLMVSSGVVAADEEQEEALLDAASVALDAQLRASIAER</sequence>
<evidence type="ECO:0000256" key="2">
    <source>
        <dbReference type="PROSITE-ProRule" id="PRU00335"/>
    </source>
</evidence>
<dbReference type="AlphaFoldDB" id="H0E377"/>
<dbReference type="InterPro" id="IPR009057">
    <property type="entry name" value="Homeodomain-like_sf"/>
</dbReference>
<evidence type="ECO:0000313" key="5">
    <source>
        <dbReference type="Proteomes" id="UP000005143"/>
    </source>
</evidence>
<dbReference type="SUPFAM" id="SSF48498">
    <property type="entry name" value="Tetracyclin repressor-like, C-terminal domain"/>
    <property type="match status" value="1"/>
</dbReference>